<dbReference type="RefSeq" id="WP_345201225.1">
    <property type="nucleotide sequence ID" value="NZ_BAABGM010000001.1"/>
</dbReference>
<evidence type="ECO:0000256" key="2">
    <source>
        <dbReference type="SAM" id="Phobius"/>
    </source>
</evidence>
<feature type="transmembrane region" description="Helical" evidence="2">
    <location>
        <begin position="81"/>
        <end position="100"/>
    </location>
</feature>
<keyword evidence="2" id="KW-1133">Transmembrane helix</keyword>
<comment type="caution">
    <text evidence="4">The sequence shown here is derived from an EMBL/GenBank/DDBJ whole genome shotgun (WGS) entry which is preliminary data.</text>
</comment>
<feature type="transmembrane region" description="Helical" evidence="2">
    <location>
        <begin position="107"/>
        <end position="124"/>
    </location>
</feature>
<dbReference type="Proteomes" id="UP001500945">
    <property type="component" value="Unassembled WGS sequence"/>
</dbReference>
<feature type="transmembrane region" description="Helical" evidence="2">
    <location>
        <begin position="27"/>
        <end position="46"/>
    </location>
</feature>
<proteinExistence type="predicted"/>
<evidence type="ECO:0000256" key="1">
    <source>
        <dbReference type="SAM" id="MobiDB-lite"/>
    </source>
</evidence>
<accession>A0ABP8JWA0</accession>
<feature type="region of interest" description="Disordered" evidence="1">
    <location>
        <begin position="219"/>
        <end position="239"/>
    </location>
</feature>
<dbReference type="Gene3D" id="1.20.144.10">
    <property type="entry name" value="Phosphatidic acid phosphatase type 2/haloperoxidase"/>
    <property type="match status" value="1"/>
</dbReference>
<dbReference type="InterPro" id="IPR000326">
    <property type="entry name" value="PAP2/HPO"/>
</dbReference>
<reference evidence="5" key="1">
    <citation type="journal article" date="2019" name="Int. J. Syst. Evol. Microbiol.">
        <title>The Global Catalogue of Microorganisms (GCM) 10K type strain sequencing project: providing services to taxonomists for standard genome sequencing and annotation.</title>
        <authorList>
            <consortium name="The Broad Institute Genomics Platform"/>
            <consortium name="The Broad Institute Genome Sequencing Center for Infectious Disease"/>
            <person name="Wu L."/>
            <person name="Ma J."/>
        </authorList>
    </citation>
    <scope>NUCLEOTIDE SEQUENCE [LARGE SCALE GENOMIC DNA]</scope>
    <source>
        <strain evidence="5">JCM 17809</strain>
    </source>
</reference>
<feature type="compositionally biased region" description="Basic residues" evidence="1">
    <location>
        <begin position="229"/>
        <end position="239"/>
    </location>
</feature>
<sequence>MTAPELQAGDVSARAAGSPRRPPGGRAVATAAVALGVLLALSALVASGSTVPLDDRARELFRPNDEWGALQVRVDTVVEGLRPRITGALVVVLAVVLGLVRRSWWPVLSVAAVVTTGALLTLTLKGLVGRADTHGDLGALGGSYPSGHVVMVLLLGGCTALLVREHPGPLAWSLVGLGGAVMAWALLVQTAHWLTDVVGGVLVGVVVLALAPRLPFTPASGSATAGPPRRSRAARTRPR</sequence>
<dbReference type="SUPFAM" id="SSF48317">
    <property type="entry name" value="Acid phosphatase/Vanadium-dependent haloperoxidase"/>
    <property type="match status" value="1"/>
</dbReference>
<name>A0ABP8JWA0_9MICO</name>
<evidence type="ECO:0000259" key="3">
    <source>
        <dbReference type="Pfam" id="PF01569"/>
    </source>
</evidence>
<protein>
    <recommendedName>
        <fullName evidence="3">Phosphatidic acid phosphatase type 2/haloperoxidase domain-containing protein</fullName>
    </recommendedName>
</protein>
<keyword evidence="5" id="KW-1185">Reference proteome</keyword>
<dbReference type="Pfam" id="PF01569">
    <property type="entry name" value="PAP2"/>
    <property type="match status" value="1"/>
</dbReference>
<keyword evidence="2" id="KW-0812">Transmembrane</keyword>
<gene>
    <name evidence="4" type="ORF">GCM10023168_01560</name>
</gene>
<keyword evidence="2" id="KW-0472">Membrane</keyword>
<feature type="transmembrane region" description="Helical" evidence="2">
    <location>
        <begin position="144"/>
        <end position="163"/>
    </location>
</feature>
<feature type="transmembrane region" description="Helical" evidence="2">
    <location>
        <begin position="170"/>
        <end position="187"/>
    </location>
</feature>
<feature type="compositionally biased region" description="Low complexity" evidence="1">
    <location>
        <begin position="11"/>
        <end position="23"/>
    </location>
</feature>
<organism evidence="4 5">
    <name type="scientific">Fodinibacter luteus</name>
    <dbReference type="NCBI Taxonomy" id="552064"/>
    <lineage>
        <taxon>Bacteria</taxon>
        <taxon>Bacillati</taxon>
        <taxon>Actinomycetota</taxon>
        <taxon>Actinomycetes</taxon>
        <taxon>Micrococcales</taxon>
        <taxon>Intrasporangiaceae</taxon>
        <taxon>Fodinibacter (ex Wang et al. 2009)</taxon>
    </lineage>
</organism>
<feature type="transmembrane region" description="Helical" evidence="2">
    <location>
        <begin position="193"/>
        <end position="211"/>
    </location>
</feature>
<evidence type="ECO:0000313" key="4">
    <source>
        <dbReference type="EMBL" id="GAA4397005.1"/>
    </source>
</evidence>
<feature type="region of interest" description="Disordered" evidence="1">
    <location>
        <begin position="1"/>
        <end position="23"/>
    </location>
</feature>
<feature type="domain" description="Phosphatidic acid phosphatase type 2/haloperoxidase" evidence="3">
    <location>
        <begin position="136"/>
        <end position="216"/>
    </location>
</feature>
<dbReference type="EMBL" id="BAABGM010000001">
    <property type="protein sequence ID" value="GAA4397005.1"/>
    <property type="molecule type" value="Genomic_DNA"/>
</dbReference>
<dbReference type="InterPro" id="IPR036938">
    <property type="entry name" value="PAP2/HPO_sf"/>
</dbReference>
<evidence type="ECO:0000313" key="5">
    <source>
        <dbReference type="Proteomes" id="UP001500945"/>
    </source>
</evidence>